<dbReference type="Proteomes" id="UP001219934">
    <property type="component" value="Unassembled WGS sequence"/>
</dbReference>
<reference evidence="5" key="1">
    <citation type="submission" date="2022-11" db="EMBL/GenBank/DDBJ databases">
        <title>Chromosome-level genome of Pogonophryne albipinna.</title>
        <authorList>
            <person name="Jo E."/>
        </authorList>
    </citation>
    <scope>NUCLEOTIDE SEQUENCE</scope>
    <source>
        <strain evidence="5">SGF0006</strain>
        <tissue evidence="5">Muscle</tissue>
    </source>
</reference>
<dbReference type="AlphaFoldDB" id="A0AAD6A6U5"/>
<proteinExistence type="predicted"/>
<organism evidence="5 6">
    <name type="scientific">Pogonophryne albipinna</name>
    <dbReference type="NCBI Taxonomy" id="1090488"/>
    <lineage>
        <taxon>Eukaryota</taxon>
        <taxon>Metazoa</taxon>
        <taxon>Chordata</taxon>
        <taxon>Craniata</taxon>
        <taxon>Vertebrata</taxon>
        <taxon>Euteleostomi</taxon>
        <taxon>Actinopterygii</taxon>
        <taxon>Neopterygii</taxon>
        <taxon>Teleostei</taxon>
        <taxon>Neoteleostei</taxon>
        <taxon>Acanthomorphata</taxon>
        <taxon>Eupercaria</taxon>
        <taxon>Perciformes</taxon>
        <taxon>Notothenioidei</taxon>
        <taxon>Pogonophryne</taxon>
    </lineage>
</organism>
<evidence type="ECO:0000313" key="6">
    <source>
        <dbReference type="Proteomes" id="UP001219934"/>
    </source>
</evidence>
<dbReference type="Pfam" id="PF06278">
    <property type="entry name" value="CNDH2_N"/>
    <property type="match status" value="1"/>
</dbReference>
<evidence type="ECO:0000256" key="1">
    <source>
        <dbReference type="ARBA" id="ARBA00016903"/>
    </source>
</evidence>
<dbReference type="EMBL" id="JAPTMU010000310">
    <property type="protein sequence ID" value="KAJ4919298.1"/>
    <property type="molecule type" value="Genomic_DNA"/>
</dbReference>
<dbReference type="GO" id="GO:0010032">
    <property type="term" value="P:meiotic chromosome condensation"/>
    <property type="evidence" value="ECO:0007669"/>
    <property type="project" value="TreeGrafter"/>
</dbReference>
<dbReference type="PANTHER" id="PTHR14324">
    <property type="entry name" value="CONDENSIN-2 COMPLEX SUBUNIT H2"/>
    <property type="match status" value="1"/>
</dbReference>
<dbReference type="GO" id="GO:0000796">
    <property type="term" value="C:condensin complex"/>
    <property type="evidence" value="ECO:0007669"/>
    <property type="project" value="TreeGrafter"/>
</dbReference>
<dbReference type="InterPro" id="IPR031739">
    <property type="entry name" value="Ncaph2"/>
</dbReference>
<dbReference type="GO" id="GO:0003682">
    <property type="term" value="F:chromatin binding"/>
    <property type="evidence" value="ECO:0007669"/>
    <property type="project" value="TreeGrafter"/>
</dbReference>
<dbReference type="PANTHER" id="PTHR14324:SF3">
    <property type="entry name" value="CONDENSIN-2 COMPLEX SUBUNIT H2"/>
    <property type="match status" value="1"/>
</dbReference>
<feature type="domain" description="Condensin II complex subunit H2 N-terminal" evidence="4">
    <location>
        <begin position="6"/>
        <end position="109"/>
    </location>
</feature>
<keyword evidence="2" id="KW-0226">DNA condensation</keyword>
<sequence length="279" mass="29877">MESTESRYAHLLQPIRELTKNWEIDVASELNDYLEELDEMCITFDGGKIRLNFAEAALLIQGSASIYSKKVELLHRLVYQTLEYINDSNKKSRKQQDVFDLLDVGDSETSESEESNTKNKLPLISVKGDMLCSQKDFRVVLFPPGDEDLILFSVRPELLLQQEEGGGLHPADLPHTAAASKRLPRSAGGLAFPHCVTGALQPSAGGLAFPHCVTGALQPSAGGLAFPHCFTGALQPSAGGLAFPHCVTGALQPSAGGLAFPHCVTGALQPSAGGLAFPH</sequence>
<comment type="caution">
    <text evidence="5">The sequence shown here is derived from an EMBL/GenBank/DDBJ whole genome shotgun (WGS) entry which is preliminary data.</text>
</comment>
<name>A0AAD6A6U5_9TELE</name>
<gene>
    <name evidence="5" type="ORF">JOQ06_006543</name>
</gene>
<dbReference type="InterPro" id="IPR009378">
    <property type="entry name" value="H2_N"/>
</dbReference>
<evidence type="ECO:0000256" key="3">
    <source>
        <dbReference type="ARBA" id="ARBA00030479"/>
    </source>
</evidence>
<dbReference type="GO" id="GO:0005634">
    <property type="term" value="C:nucleus"/>
    <property type="evidence" value="ECO:0007669"/>
    <property type="project" value="TreeGrafter"/>
</dbReference>
<accession>A0AAD6A6U5</accession>
<keyword evidence="6" id="KW-1185">Reference proteome</keyword>
<protein>
    <recommendedName>
        <fullName evidence="1">Condensin-2 complex subunit H2</fullName>
    </recommendedName>
    <alternativeName>
        <fullName evidence="3">Non-SMC condensin II complex subunit H2</fullName>
    </alternativeName>
</protein>
<evidence type="ECO:0000256" key="2">
    <source>
        <dbReference type="ARBA" id="ARBA00023067"/>
    </source>
</evidence>
<evidence type="ECO:0000259" key="4">
    <source>
        <dbReference type="Pfam" id="PF06278"/>
    </source>
</evidence>
<dbReference type="GO" id="GO:0051306">
    <property type="term" value="P:mitotic sister chromatid separation"/>
    <property type="evidence" value="ECO:0007669"/>
    <property type="project" value="TreeGrafter"/>
</dbReference>
<evidence type="ECO:0000313" key="5">
    <source>
        <dbReference type="EMBL" id="KAJ4919298.1"/>
    </source>
</evidence>